<comment type="caution">
    <text evidence="13">The sequence shown here is derived from an EMBL/GenBank/DDBJ whole genome shotgun (WGS) entry which is preliminary data.</text>
</comment>
<evidence type="ECO:0000256" key="1">
    <source>
        <dbReference type="ARBA" id="ARBA00003531"/>
    </source>
</evidence>
<gene>
    <name evidence="11 13" type="primary">gmk</name>
    <name evidence="13" type="ORF">H8712_07130</name>
</gene>
<protein>
    <recommendedName>
        <fullName evidence="4 11">Guanylate kinase</fullName>
        <ecNumber evidence="3 11">2.7.4.8</ecNumber>
    </recommendedName>
    <alternativeName>
        <fullName evidence="9 11">GMP kinase</fullName>
    </alternativeName>
</protein>
<evidence type="ECO:0000313" key="13">
    <source>
        <dbReference type="EMBL" id="MBC8628392.1"/>
    </source>
</evidence>
<evidence type="ECO:0000256" key="3">
    <source>
        <dbReference type="ARBA" id="ARBA00012961"/>
    </source>
</evidence>
<feature type="binding site" evidence="11">
    <location>
        <begin position="12"/>
        <end position="19"/>
    </location>
    <ligand>
        <name>ATP</name>
        <dbReference type="ChEBI" id="CHEBI:30616"/>
    </ligand>
</feature>
<evidence type="ECO:0000256" key="6">
    <source>
        <dbReference type="ARBA" id="ARBA00022741"/>
    </source>
</evidence>
<reference evidence="13 14" key="1">
    <citation type="submission" date="2020-08" db="EMBL/GenBank/DDBJ databases">
        <title>Genome public.</title>
        <authorList>
            <person name="Liu C."/>
            <person name="Sun Q."/>
        </authorList>
    </citation>
    <scope>NUCLEOTIDE SEQUENCE [LARGE SCALE GENOMIC DNA]</scope>
    <source>
        <strain evidence="13 14">3_YM_SP_D4_24.mj</strain>
    </source>
</reference>
<proteinExistence type="inferred from homology"/>
<keyword evidence="8 11" id="KW-0067">ATP-binding</keyword>
<dbReference type="EMBL" id="JACRTP010000002">
    <property type="protein sequence ID" value="MBC8628392.1"/>
    <property type="molecule type" value="Genomic_DNA"/>
</dbReference>
<organism evidence="13 14">
    <name type="scientific">Blautia stercoris</name>
    <dbReference type="NCBI Taxonomy" id="871664"/>
    <lineage>
        <taxon>Bacteria</taxon>
        <taxon>Bacillati</taxon>
        <taxon>Bacillota</taxon>
        <taxon>Clostridia</taxon>
        <taxon>Lachnospirales</taxon>
        <taxon>Lachnospiraceae</taxon>
        <taxon>Blautia</taxon>
    </lineage>
</organism>
<comment type="subcellular location">
    <subcellularLocation>
        <location evidence="11">Cytoplasm</location>
    </subcellularLocation>
</comment>
<comment type="function">
    <text evidence="1 11">Essential for recycling GMP and indirectly, cGMP.</text>
</comment>
<evidence type="ECO:0000256" key="4">
    <source>
        <dbReference type="ARBA" id="ARBA00016296"/>
    </source>
</evidence>
<dbReference type="Gene3D" id="3.40.50.300">
    <property type="entry name" value="P-loop containing nucleotide triphosphate hydrolases"/>
    <property type="match status" value="1"/>
</dbReference>
<evidence type="ECO:0000256" key="2">
    <source>
        <dbReference type="ARBA" id="ARBA00005790"/>
    </source>
</evidence>
<dbReference type="PANTHER" id="PTHR23117:SF13">
    <property type="entry name" value="GUANYLATE KINASE"/>
    <property type="match status" value="1"/>
</dbReference>
<comment type="similarity">
    <text evidence="2 11">Belongs to the guanylate kinase family.</text>
</comment>
<evidence type="ECO:0000259" key="12">
    <source>
        <dbReference type="PROSITE" id="PS50052"/>
    </source>
</evidence>
<feature type="domain" description="Guanylate kinase-like" evidence="12">
    <location>
        <begin position="5"/>
        <end position="183"/>
    </location>
</feature>
<evidence type="ECO:0000256" key="10">
    <source>
        <dbReference type="ARBA" id="ARBA00048594"/>
    </source>
</evidence>
<dbReference type="HAMAP" id="MF_00328">
    <property type="entry name" value="Guanylate_kinase"/>
    <property type="match status" value="1"/>
</dbReference>
<evidence type="ECO:0000256" key="11">
    <source>
        <dbReference type="HAMAP-Rule" id="MF_00328"/>
    </source>
</evidence>
<dbReference type="GO" id="GO:0004385">
    <property type="term" value="F:GMP kinase activity"/>
    <property type="evidence" value="ECO:0007669"/>
    <property type="project" value="UniProtKB-EC"/>
</dbReference>
<dbReference type="CDD" id="cd00071">
    <property type="entry name" value="GMPK"/>
    <property type="match status" value="1"/>
</dbReference>
<dbReference type="InterPro" id="IPR027417">
    <property type="entry name" value="P-loop_NTPase"/>
</dbReference>
<keyword evidence="14" id="KW-1185">Reference proteome</keyword>
<evidence type="ECO:0000256" key="5">
    <source>
        <dbReference type="ARBA" id="ARBA00022679"/>
    </source>
</evidence>
<dbReference type="EC" id="2.7.4.8" evidence="3 11"/>
<dbReference type="InterPro" id="IPR008145">
    <property type="entry name" value="GK/Ca_channel_bsu"/>
</dbReference>
<keyword evidence="7 11" id="KW-0418">Kinase</keyword>
<comment type="catalytic activity">
    <reaction evidence="10 11">
        <text>GMP + ATP = GDP + ADP</text>
        <dbReference type="Rhea" id="RHEA:20780"/>
        <dbReference type="ChEBI" id="CHEBI:30616"/>
        <dbReference type="ChEBI" id="CHEBI:58115"/>
        <dbReference type="ChEBI" id="CHEBI:58189"/>
        <dbReference type="ChEBI" id="CHEBI:456216"/>
        <dbReference type="EC" id="2.7.4.8"/>
    </reaction>
</comment>
<dbReference type="SUPFAM" id="SSF52540">
    <property type="entry name" value="P-loop containing nucleoside triphosphate hydrolases"/>
    <property type="match status" value="1"/>
</dbReference>
<keyword evidence="5 11" id="KW-0808">Transferase</keyword>
<dbReference type="InterPro" id="IPR020590">
    <property type="entry name" value="Guanylate_kinase_CS"/>
</dbReference>
<keyword evidence="11" id="KW-0963">Cytoplasm</keyword>
<dbReference type="InterPro" id="IPR008144">
    <property type="entry name" value="Guanylate_kin-like_dom"/>
</dbReference>
<dbReference type="RefSeq" id="WP_117455615.1">
    <property type="nucleotide sequence ID" value="NZ_JACRTP010000002.1"/>
</dbReference>
<dbReference type="PANTHER" id="PTHR23117">
    <property type="entry name" value="GUANYLATE KINASE-RELATED"/>
    <property type="match status" value="1"/>
</dbReference>
<evidence type="ECO:0000313" key="14">
    <source>
        <dbReference type="Proteomes" id="UP000661649"/>
    </source>
</evidence>
<dbReference type="SMART" id="SM00072">
    <property type="entry name" value="GuKc"/>
    <property type="match status" value="1"/>
</dbReference>
<evidence type="ECO:0000256" key="9">
    <source>
        <dbReference type="ARBA" id="ARBA00030128"/>
    </source>
</evidence>
<dbReference type="PROSITE" id="PS50052">
    <property type="entry name" value="GUANYLATE_KINASE_2"/>
    <property type="match status" value="1"/>
</dbReference>
<evidence type="ECO:0000256" key="8">
    <source>
        <dbReference type="ARBA" id="ARBA00022840"/>
    </source>
</evidence>
<dbReference type="NCBIfam" id="TIGR03263">
    <property type="entry name" value="guanyl_kin"/>
    <property type="match status" value="1"/>
</dbReference>
<name>A0ABR7PAG4_9FIRM</name>
<evidence type="ECO:0000256" key="7">
    <source>
        <dbReference type="ARBA" id="ARBA00022777"/>
    </source>
</evidence>
<dbReference type="Proteomes" id="UP000661649">
    <property type="component" value="Unassembled WGS sequence"/>
</dbReference>
<dbReference type="PROSITE" id="PS00856">
    <property type="entry name" value="GUANYLATE_KINASE_1"/>
    <property type="match status" value="1"/>
</dbReference>
<keyword evidence="6 11" id="KW-0547">Nucleotide-binding</keyword>
<dbReference type="Pfam" id="PF00625">
    <property type="entry name" value="Guanylate_kin"/>
    <property type="match status" value="1"/>
</dbReference>
<dbReference type="Gene3D" id="3.30.63.10">
    <property type="entry name" value="Guanylate Kinase phosphate binding domain"/>
    <property type="match status" value="1"/>
</dbReference>
<accession>A0ABR7PAG4</accession>
<dbReference type="InterPro" id="IPR017665">
    <property type="entry name" value="Guanylate_kinase"/>
</dbReference>
<sequence>MANRGILVVVSGFSGAGKGTLMKHLLEKYDNYALSISATTRAPREGEEHGREYFFHTKQEFEELILQDALIEYAQYVENYYGTPKAYVEKQLEAGKDVILEIEIQGALKVKEKFPDTLLLFVTPPSAEELKRRLINRGTETKEVIDSRLRRASEEAKGMPLYDYILINDDLEECVDTMHEVIQSQHNKSSNNVAFIEKITGEVAVFAKGE</sequence>